<keyword evidence="1" id="KW-0732">Signal</keyword>
<feature type="chain" id="PRO_5046042201" evidence="1">
    <location>
        <begin position="24"/>
        <end position="445"/>
    </location>
</feature>
<organism evidence="2 3">
    <name type="scientific">Rarispira pelagica</name>
    <dbReference type="NCBI Taxonomy" id="3141764"/>
    <lineage>
        <taxon>Bacteria</taxon>
        <taxon>Pseudomonadati</taxon>
        <taxon>Spirochaetota</taxon>
        <taxon>Spirochaetia</taxon>
        <taxon>Winmispirales</taxon>
        <taxon>Winmispiraceae</taxon>
        <taxon>Rarispira</taxon>
    </lineage>
</organism>
<protein>
    <submittedName>
        <fullName evidence="2">Uncharacterized protein</fullName>
    </submittedName>
</protein>
<feature type="signal peptide" evidence="1">
    <location>
        <begin position="1"/>
        <end position="23"/>
    </location>
</feature>
<dbReference type="RefSeq" id="WP_420069016.1">
    <property type="nucleotide sequence ID" value="NZ_JBCHKQ010000001.1"/>
</dbReference>
<dbReference type="EMBL" id="JBCHKQ010000001">
    <property type="protein sequence ID" value="MEM5947573.1"/>
    <property type="molecule type" value="Genomic_DNA"/>
</dbReference>
<comment type="caution">
    <text evidence="2">The sequence shown here is derived from an EMBL/GenBank/DDBJ whole genome shotgun (WGS) entry which is preliminary data.</text>
</comment>
<evidence type="ECO:0000313" key="2">
    <source>
        <dbReference type="EMBL" id="MEM5947573.1"/>
    </source>
</evidence>
<accession>A0ABU9UA83</accession>
<keyword evidence="3" id="KW-1185">Reference proteome</keyword>
<sequence>MKKKSAFLILLLFLIASCSQSLFITDDSITVSGIDDGSVVGSLFSVNISRTSVSDSKLGLTVSIKTMSSELVSSYSVNLEEGAEVWDEKLTFPDNADPGWYTVDLVFTEDGVQSVFKSYVIFYNPDSYDFSIEYMYVRPSVSRPASKGLVQLSIDIPYSGYGMIKLSYSDGSSVLQDVRSGINMLRIMFPKKEGIYPVVAELYPFVKSGDNFPADVKSPFSATATLVVQDNPSPLPNELKPHNKYYALYHLRGDMTDDASFPDIKIPLYNLNSNGDPDIAYNRGVFGYYLTKNSSFSLELIDMDSENTLPDVDWRLELKALVDIRSVNTQDAAIPKSEPFITANLSKMDVVISVSSDGNIVLDIKNEDKETSYSLGELFTDQVAYIKLYPSLQQDNTIKLILSVNDIPVVAIPVETDTVSILKSVVIIGGSEFSVVLDELAVSSL</sequence>
<proteinExistence type="predicted"/>
<evidence type="ECO:0000256" key="1">
    <source>
        <dbReference type="SAM" id="SignalP"/>
    </source>
</evidence>
<name>A0ABU9UA83_9SPIR</name>
<dbReference type="Proteomes" id="UP001466331">
    <property type="component" value="Unassembled WGS sequence"/>
</dbReference>
<reference evidence="2 3" key="1">
    <citation type="submission" date="2024-03" db="EMBL/GenBank/DDBJ databases">
        <title>Ignisphaera cupida sp. nov., a hyperthermophilic hydrolytic archaeon from a hot spring of Kamchatka, and proposal of Ignisphaeraceae fam. nov.</title>
        <authorList>
            <person name="Podosokorskaya O.A."/>
            <person name="Elcheninov A.G."/>
            <person name="Maltseva A.I."/>
            <person name="Zayulina K.S."/>
            <person name="Novikov A."/>
            <person name="Merkel A.Y."/>
        </authorList>
    </citation>
    <scope>NUCLEOTIDE SEQUENCE [LARGE SCALE GENOMIC DNA]</scope>
    <source>
        <strain evidence="2 3">38H-sp</strain>
    </source>
</reference>
<evidence type="ECO:0000313" key="3">
    <source>
        <dbReference type="Proteomes" id="UP001466331"/>
    </source>
</evidence>
<gene>
    <name evidence="2" type="ORF">WKV44_03345</name>
</gene>
<dbReference type="PROSITE" id="PS51257">
    <property type="entry name" value="PROKAR_LIPOPROTEIN"/>
    <property type="match status" value="1"/>
</dbReference>